<dbReference type="Proteomes" id="UP000199533">
    <property type="component" value="Unassembled WGS sequence"/>
</dbReference>
<dbReference type="RefSeq" id="WP_211753391.1">
    <property type="nucleotide sequence ID" value="NZ_FOSP01000011.1"/>
</dbReference>
<organism evidence="2 3">
    <name type="scientific">Nitrosomonas aestuarii</name>
    <dbReference type="NCBI Taxonomy" id="52441"/>
    <lineage>
        <taxon>Bacteria</taxon>
        <taxon>Pseudomonadati</taxon>
        <taxon>Pseudomonadota</taxon>
        <taxon>Betaproteobacteria</taxon>
        <taxon>Nitrosomonadales</taxon>
        <taxon>Nitrosomonadaceae</taxon>
        <taxon>Nitrosomonas</taxon>
    </lineage>
</organism>
<dbReference type="AlphaFoldDB" id="A0A1I4B5U9"/>
<dbReference type="STRING" id="52441.SAMN05216302_101110"/>
<dbReference type="EMBL" id="FOSP01000011">
    <property type="protein sequence ID" value="SFK63279.1"/>
    <property type="molecule type" value="Genomic_DNA"/>
</dbReference>
<keyword evidence="3" id="KW-1185">Reference proteome</keyword>
<feature type="region of interest" description="Disordered" evidence="1">
    <location>
        <begin position="209"/>
        <end position="237"/>
    </location>
</feature>
<reference evidence="3" key="1">
    <citation type="submission" date="2016-10" db="EMBL/GenBank/DDBJ databases">
        <authorList>
            <person name="Varghese N."/>
            <person name="Submissions S."/>
        </authorList>
    </citation>
    <scope>NUCLEOTIDE SEQUENCE [LARGE SCALE GENOMIC DNA]</scope>
    <source>
        <strain evidence="3">Nm69</strain>
    </source>
</reference>
<evidence type="ECO:0000256" key="1">
    <source>
        <dbReference type="SAM" id="MobiDB-lite"/>
    </source>
</evidence>
<gene>
    <name evidence="2" type="ORF">SAMN05216302_101110</name>
</gene>
<sequence>MSMKNILRQAINYKEESDEGLSRELGAGGMTLDDADHEDIALDAAADHSVNEIKMQSVAAIHQWLETDDLDDGETSSDRLFALMVGIADADKDGELTDDEQDTLDIALEGAWDYLSSKGVDDEDIDALLNDWDDDAAERIRDLVASVMPDGEDEEDSEIASFVFDNAENIALDAVYKKKIVVRKGKKVRIRKRVAGRVRLSGKQKLAIKKAQRKSRTAGAKMRRKKSMKIRKRSGLK</sequence>
<proteinExistence type="predicted"/>
<evidence type="ECO:0000313" key="3">
    <source>
        <dbReference type="Proteomes" id="UP000199533"/>
    </source>
</evidence>
<name>A0A1I4B5U9_9PROT</name>
<protein>
    <submittedName>
        <fullName evidence="2">Uncharacterized protein</fullName>
    </submittedName>
</protein>
<evidence type="ECO:0000313" key="2">
    <source>
        <dbReference type="EMBL" id="SFK63279.1"/>
    </source>
</evidence>
<accession>A0A1I4B5U9</accession>